<dbReference type="GO" id="GO:0003724">
    <property type="term" value="F:RNA helicase activity"/>
    <property type="evidence" value="ECO:0007669"/>
    <property type="project" value="UniProtKB-EC"/>
</dbReference>
<dbReference type="GO" id="GO:0003723">
    <property type="term" value="F:RNA binding"/>
    <property type="evidence" value="ECO:0007669"/>
    <property type="project" value="TreeGrafter"/>
</dbReference>
<dbReference type="Proteomes" id="UP001168146">
    <property type="component" value="Unassembled WGS sequence"/>
</dbReference>
<keyword evidence="2 7" id="KW-0378">Hydrolase</keyword>
<dbReference type="InterPro" id="IPR011545">
    <property type="entry name" value="DEAD/DEAH_box_helicase_dom"/>
</dbReference>
<dbReference type="GO" id="GO:0016787">
    <property type="term" value="F:hydrolase activity"/>
    <property type="evidence" value="ECO:0007669"/>
    <property type="project" value="UniProtKB-KW"/>
</dbReference>
<dbReference type="SMART" id="SM00487">
    <property type="entry name" value="DEXDc"/>
    <property type="match status" value="1"/>
</dbReference>
<dbReference type="InterPro" id="IPR011709">
    <property type="entry name" value="DEAD-box_helicase_OB_fold"/>
</dbReference>
<dbReference type="Gene3D" id="3.40.50.300">
    <property type="entry name" value="P-loop containing nucleotide triphosphate hydrolases"/>
    <property type="match status" value="2"/>
</dbReference>
<dbReference type="Gene3D" id="1.20.120.1080">
    <property type="match status" value="1"/>
</dbReference>
<dbReference type="SMART" id="SM00847">
    <property type="entry name" value="HA2"/>
    <property type="match status" value="1"/>
</dbReference>
<dbReference type="Pfam" id="PF00271">
    <property type="entry name" value="Helicase_C"/>
    <property type="match status" value="1"/>
</dbReference>
<evidence type="ECO:0000256" key="1">
    <source>
        <dbReference type="ARBA" id="ARBA00022741"/>
    </source>
</evidence>
<feature type="domain" description="Helicase C-terminal" evidence="6">
    <location>
        <begin position="216"/>
        <end position="405"/>
    </location>
</feature>
<proteinExistence type="predicted"/>
<evidence type="ECO:0000256" key="4">
    <source>
        <dbReference type="ARBA" id="ARBA00022840"/>
    </source>
</evidence>
<organism evidence="7 8">
    <name type="scientific">Friedmanniomyces endolithicus</name>
    <dbReference type="NCBI Taxonomy" id="329885"/>
    <lineage>
        <taxon>Eukaryota</taxon>
        <taxon>Fungi</taxon>
        <taxon>Dikarya</taxon>
        <taxon>Ascomycota</taxon>
        <taxon>Pezizomycotina</taxon>
        <taxon>Dothideomycetes</taxon>
        <taxon>Dothideomycetidae</taxon>
        <taxon>Mycosphaerellales</taxon>
        <taxon>Teratosphaeriaceae</taxon>
        <taxon>Friedmanniomyces</taxon>
    </lineage>
</organism>
<keyword evidence="1" id="KW-0547">Nucleotide-binding</keyword>
<protein>
    <submittedName>
        <fullName evidence="7">DEAH-box ATP-dependent RNA helicase prp43</fullName>
        <ecNumber evidence="7">3.6.4.13</ecNumber>
    </submittedName>
</protein>
<name>A0AAN6FEK4_9PEZI</name>
<dbReference type="Pfam" id="PF07717">
    <property type="entry name" value="OB_NTP_bind"/>
    <property type="match status" value="1"/>
</dbReference>
<dbReference type="SUPFAM" id="SSF52540">
    <property type="entry name" value="P-loop containing nucleoside triphosphate hydrolases"/>
    <property type="match status" value="1"/>
</dbReference>
<dbReference type="PANTHER" id="PTHR18934">
    <property type="entry name" value="ATP-DEPENDENT RNA HELICASE"/>
    <property type="match status" value="1"/>
</dbReference>
<dbReference type="EC" id="3.6.4.13" evidence="7"/>
<dbReference type="InterPro" id="IPR014001">
    <property type="entry name" value="Helicase_ATP-bd"/>
</dbReference>
<evidence type="ECO:0000313" key="8">
    <source>
        <dbReference type="Proteomes" id="UP001168146"/>
    </source>
</evidence>
<dbReference type="GO" id="GO:0005524">
    <property type="term" value="F:ATP binding"/>
    <property type="evidence" value="ECO:0007669"/>
    <property type="project" value="UniProtKB-KW"/>
</dbReference>
<dbReference type="CDD" id="cd18791">
    <property type="entry name" value="SF2_C_RHA"/>
    <property type="match status" value="1"/>
</dbReference>
<feature type="domain" description="Helicase ATP-binding" evidence="5">
    <location>
        <begin position="33"/>
        <end position="197"/>
    </location>
</feature>
<gene>
    <name evidence="7" type="primary">PRP43_2</name>
    <name evidence="7" type="ORF">LTR82_011921</name>
</gene>
<keyword evidence="4" id="KW-0067">ATP-binding</keyword>
<sequence length="716" mass="78732">MNPRTNRPYSPNCVQLRDKRQTLPVWKELPRLLSLIREHSVVIVDGETGSGKTTQLPAAMVEAGDILKPGEKLALTQNKVLQAQLVAKRIAAEQDVHIGNVVGLKHQGQNATDGTILDVVTDGSLLAVMMSDPYLTKYGAIVVDEAHQHTVPTDLLLSLLQIVSQKRPELKIVIMSATMNAGLFAKFFPGSVRATVDGRSHQVRVQYLPEMPTPGTLLKEVLQVHATGESGNILVFVPGEGDIRSLISGVRRTLEGDTAPLKETEIGQLDCWPLHGGLSDIEQNQAVDSTAPPARHGGKFGRKLIVATNVAETSITIPGVTHVIDTCMVKNSMWSAEDESVCLRKQFTSKAVAKQRAGRAGRTRPGNAYRMVTREFFDTQMPEHTVPAIMECDMVGETLTLLKLGYNPREFNYILAPATENVAKALGILAAMQLVSQATCALTPRGKVVASLPVDAYSATLLLASSRFECSDEILSIVSVLEASELGAKLFVKPRGKEQKERQRKIWQSFCHGSGDHLTLFRIYMAWRDVRGTSSEDQFVSDNMLQIGTLRKVDSKRVLLYQTLARIPQEWQPHYLELDDPAYHTKILMALAAGGYMRVAKRDPLNPKVYHTVRTGAPACLQPGMALGPPSRHNEWVIYQEFMSDGLKGGFINCVTAIPPEYLFSVRPAFWWDAELQLTGHVKDGIVQIIAEMTGISEDIVRGGMPSRPSTATDPR</sequence>
<evidence type="ECO:0000313" key="7">
    <source>
        <dbReference type="EMBL" id="KAK0317052.1"/>
    </source>
</evidence>
<reference evidence="7" key="1">
    <citation type="submission" date="2021-12" db="EMBL/GenBank/DDBJ databases">
        <title>Black yeast isolated from Biological Soil Crust.</title>
        <authorList>
            <person name="Kurbessoian T."/>
        </authorList>
    </citation>
    <scope>NUCLEOTIDE SEQUENCE</scope>
    <source>
        <strain evidence="7">CCFEE 5208</strain>
    </source>
</reference>
<keyword evidence="3 7" id="KW-0347">Helicase</keyword>
<dbReference type="PROSITE" id="PS51194">
    <property type="entry name" value="HELICASE_CTER"/>
    <property type="match status" value="1"/>
</dbReference>
<dbReference type="EMBL" id="JASUXU010000046">
    <property type="protein sequence ID" value="KAK0317052.1"/>
    <property type="molecule type" value="Genomic_DNA"/>
</dbReference>
<dbReference type="Pfam" id="PF21010">
    <property type="entry name" value="HA2_C"/>
    <property type="match status" value="1"/>
</dbReference>
<dbReference type="SMART" id="SM00490">
    <property type="entry name" value="HELICc"/>
    <property type="match status" value="1"/>
</dbReference>
<comment type="caution">
    <text evidence="7">The sequence shown here is derived from an EMBL/GenBank/DDBJ whole genome shotgun (WGS) entry which is preliminary data.</text>
</comment>
<dbReference type="InterPro" id="IPR001650">
    <property type="entry name" value="Helicase_C-like"/>
</dbReference>
<evidence type="ECO:0000256" key="3">
    <source>
        <dbReference type="ARBA" id="ARBA00022806"/>
    </source>
</evidence>
<dbReference type="InterPro" id="IPR027417">
    <property type="entry name" value="P-loop_NTPase"/>
</dbReference>
<dbReference type="AlphaFoldDB" id="A0AAN6FEK4"/>
<dbReference type="PANTHER" id="PTHR18934:SF99">
    <property type="entry name" value="ATP-DEPENDENT RNA HELICASE DHX37-RELATED"/>
    <property type="match status" value="1"/>
</dbReference>
<dbReference type="Pfam" id="PF00270">
    <property type="entry name" value="DEAD"/>
    <property type="match status" value="1"/>
</dbReference>
<evidence type="ECO:0000259" key="6">
    <source>
        <dbReference type="PROSITE" id="PS51194"/>
    </source>
</evidence>
<dbReference type="InterPro" id="IPR007502">
    <property type="entry name" value="Helicase-assoc_dom"/>
</dbReference>
<dbReference type="PROSITE" id="PS51192">
    <property type="entry name" value="HELICASE_ATP_BIND_1"/>
    <property type="match status" value="1"/>
</dbReference>
<evidence type="ECO:0000256" key="2">
    <source>
        <dbReference type="ARBA" id="ARBA00022801"/>
    </source>
</evidence>
<evidence type="ECO:0000259" key="5">
    <source>
        <dbReference type="PROSITE" id="PS51192"/>
    </source>
</evidence>
<accession>A0AAN6FEK4</accession>